<dbReference type="GO" id="GO:0019789">
    <property type="term" value="F:SUMO transferase activity"/>
    <property type="evidence" value="ECO:0007669"/>
    <property type="project" value="InterPro"/>
</dbReference>
<dbReference type="KEGG" id="asn:102377690"/>
<accession>A0A1U7SF15</accession>
<gene>
    <name evidence="10 11" type="primary">RNF212B</name>
</gene>
<dbReference type="SUPFAM" id="SSF57850">
    <property type="entry name" value="RING/U-box"/>
    <property type="match status" value="1"/>
</dbReference>
<evidence type="ECO:0000256" key="2">
    <source>
        <dbReference type="ARBA" id="ARBA00022771"/>
    </source>
</evidence>
<keyword evidence="3" id="KW-0862">Zinc</keyword>
<dbReference type="AlphaFoldDB" id="A0A1U7SF15"/>
<evidence type="ECO:0000313" key="9">
    <source>
        <dbReference type="Proteomes" id="UP000189705"/>
    </source>
</evidence>
<feature type="compositionally biased region" description="Polar residues" evidence="7">
    <location>
        <begin position="140"/>
        <end position="162"/>
    </location>
</feature>
<keyword evidence="4" id="KW-0469">Meiosis</keyword>
<dbReference type="PANTHER" id="PTHR22663">
    <property type="entry name" value="RING FINGER PROTEIN NARYA-RELATED"/>
    <property type="match status" value="1"/>
</dbReference>
<evidence type="ECO:0000313" key="10">
    <source>
        <dbReference type="RefSeq" id="XP_006036567.1"/>
    </source>
</evidence>
<evidence type="ECO:0000256" key="3">
    <source>
        <dbReference type="ARBA" id="ARBA00022833"/>
    </source>
</evidence>
<keyword evidence="6" id="KW-0175">Coiled coil</keyword>
<evidence type="ECO:0000256" key="5">
    <source>
        <dbReference type="PROSITE-ProRule" id="PRU00175"/>
    </source>
</evidence>
<organism evidence="10">
    <name type="scientific">Alligator sinensis</name>
    <name type="common">Chinese alligator</name>
    <dbReference type="NCBI Taxonomy" id="38654"/>
    <lineage>
        <taxon>Eukaryota</taxon>
        <taxon>Metazoa</taxon>
        <taxon>Chordata</taxon>
        <taxon>Craniata</taxon>
        <taxon>Vertebrata</taxon>
        <taxon>Euteleostomi</taxon>
        <taxon>Archelosauria</taxon>
        <taxon>Archosauria</taxon>
        <taxon>Crocodylia</taxon>
        <taxon>Alligatoridae</taxon>
        <taxon>Alligatorinae</taxon>
        <taxon>Alligator</taxon>
    </lineage>
</organism>
<dbReference type="GeneID" id="102377690"/>
<dbReference type="CTD" id="100507650"/>
<feature type="region of interest" description="Disordered" evidence="7">
    <location>
        <begin position="140"/>
        <end position="172"/>
    </location>
</feature>
<dbReference type="GO" id="GO:0000795">
    <property type="term" value="C:synaptonemal complex"/>
    <property type="evidence" value="ECO:0007669"/>
    <property type="project" value="InterPro"/>
</dbReference>
<feature type="compositionally biased region" description="Polar residues" evidence="7">
    <location>
        <begin position="201"/>
        <end position="211"/>
    </location>
</feature>
<dbReference type="RefSeq" id="XP_006036567.1">
    <property type="nucleotide sequence ID" value="XM_006036505.3"/>
</dbReference>
<dbReference type="InterPro" id="IPR001841">
    <property type="entry name" value="Znf_RING"/>
</dbReference>
<feature type="region of interest" description="Disordered" evidence="7">
    <location>
        <begin position="188"/>
        <end position="271"/>
    </location>
</feature>
<protein>
    <submittedName>
        <fullName evidence="10 11">RING finger protein 212B</fullName>
    </submittedName>
</protein>
<dbReference type="GO" id="GO:0007129">
    <property type="term" value="P:homologous chromosome pairing at meiosis"/>
    <property type="evidence" value="ECO:0007669"/>
    <property type="project" value="TreeGrafter"/>
</dbReference>
<keyword evidence="2 5" id="KW-0863">Zinc-finger</keyword>
<dbReference type="CDD" id="cd16747">
    <property type="entry name" value="RING-HC_RNF212B"/>
    <property type="match status" value="1"/>
</dbReference>
<reference evidence="10" key="1">
    <citation type="submission" date="2022-04" db="UniProtKB">
        <authorList>
            <consortium name="RefSeq"/>
        </authorList>
    </citation>
    <scope>IDENTIFICATION</scope>
</reference>
<feature type="domain" description="RING-type" evidence="8">
    <location>
        <begin position="6"/>
        <end position="40"/>
    </location>
</feature>
<evidence type="ECO:0000256" key="6">
    <source>
        <dbReference type="SAM" id="Coils"/>
    </source>
</evidence>
<dbReference type="GO" id="GO:0007131">
    <property type="term" value="P:reciprocal meiotic recombination"/>
    <property type="evidence" value="ECO:0007669"/>
    <property type="project" value="InterPro"/>
</dbReference>
<feature type="coiled-coil region" evidence="6">
    <location>
        <begin position="89"/>
        <end position="137"/>
    </location>
</feature>
<dbReference type="RefSeq" id="XP_025048574.1">
    <property type="nucleotide sequence ID" value="XM_025192789.1"/>
</dbReference>
<dbReference type="GO" id="GO:0008270">
    <property type="term" value="F:zinc ion binding"/>
    <property type="evidence" value="ECO:0007669"/>
    <property type="project" value="UniProtKB-KW"/>
</dbReference>
<proteinExistence type="predicted"/>
<dbReference type="GO" id="GO:0016925">
    <property type="term" value="P:protein sumoylation"/>
    <property type="evidence" value="ECO:0007669"/>
    <property type="project" value="TreeGrafter"/>
</dbReference>
<dbReference type="Proteomes" id="UP000189705">
    <property type="component" value="Unplaced"/>
</dbReference>
<dbReference type="STRING" id="38654.A0A1U7SF15"/>
<evidence type="ECO:0000256" key="4">
    <source>
        <dbReference type="ARBA" id="ARBA00023254"/>
    </source>
</evidence>
<feature type="compositionally biased region" description="Low complexity" evidence="7">
    <location>
        <begin position="212"/>
        <end position="227"/>
    </location>
</feature>
<dbReference type="eggNOG" id="KOG4739">
    <property type="taxonomic scope" value="Eukaryota"/>
</dbReference>
<evidence type="ECO:0000256" key="7">
    <source>
        <dbReference type="SAM" id="MobiDB-lite"/>
    </source>
</evidence>
<keyword evidence="9" id="KW-1185">Reference proteome</keyword>
<dbReference type="PROSITE" id="PS50089">
    <property type="entry name" value="ZF_RING_2"/>
    <property type="match status" value="1"/>
</dbReference>
<dbReference type="PANTHER" id="PTHR22663:SF29">
    <property type="entry name" value="RING FINGER PROTEIN 212B"/>
    <property type="match status" value="1"/>
</dbReference>
<evidence type="ECO:0000256" key="1">
    <source>
        <dbReference type="ARBA" id="ARBA00022723"/>
    </source>
</evidence>
<name>A0A1U7SF15_ALLSI</name>
<evidence type="ECO:0000313" key="11">
    <source>
        <dbReference type="RefSeq" id="XP_025048574.1"/>
    </source>
</evidence>
<evidence type="ECO:0000259" key="8">
    <source>
        <dbReference type="PROSITE" id="PS50089"/>
    </source>
</evidence>
<sequence length="302" mass="33743">MDWFHCNQCFHQNGADFSITSCGHIFCRKCTGCDKCPVCRTTCKYLSLSDNMKPQEKMFFKKPVEVALKHFAHISQVWRFQQNQSELRLSFYKHKASQAERALQEVRQKLTTCDRELELLRQENRELKKYLNVLKASPSRCQVSRNNTPRPVGITSPSQKVTPRSGPQHCSQVVSRFSSLDSLPYRSAGTSSWQAAGRTPADSSNATPSPASTHSQSYRTSSSSSQTPGLGIFPPHPLAGREGDRGSSRATPTLTLGIFSDQGEESTPTENQSLMRQRLMQLRFIPPSASSQHSSTGRNAQL</sequence>
<dbReference type="InterPro" id="IPR042123">
    <property type="entry name" value="Zip3/RNF212-like"/>
</dbReference>
<keyword evidence="1" id="KW-0479">Metal-binding</keyword>